<evidence type="ECO:0000259" key="3">
    <source>
        <dbReference type="Pfam" id="PF11738"/>
    </source>
</evidence>
<dbReference type="RefSeq" id="WP_112634752.1">
    <property type="nucleotide sequence ID" value="NZ_QMEV01000068.1"/>
</dbReference>
<evidence type="ECO:0000256" key="2">
    <source>
        <dbReference type="SAM" id="SignalP"/>
    </source>
</evidence>
<sequence>MRSFKVAAFATVLVLFGSAGVAAAAPPKDYCADLKGANTGQACEIHMADVGYNVDISFPANYPDEKSIADFIAKQRDDFLNVAKSSASRDQPSQLTISATNYGSAIPPRGTEAVVLKVVQNVGAHPQTTYKSFNWDQTYRKAIVWTAASDDKNNTPLWRVDDPLTTVAPIVQSELQKQTAPPAGQAPTAPPANQTQTTSPANQAPTAPPVTIAPAVLYDPANYQNFAVTNDGVIFFFDQGHMLPDAAGAPQVLVPRSAIDPMLA</sequence>
<dbReference type="Gene3D" id="3.90.640.20">
    <property type="entry name" value="Heat-shock cognate protein, ATPase"/>
    <property type="match status" value="1"/>
</dbReference>
<name>A0A329LCJ0_9MYCO</name>
<dbReference type="OrthoDB" id="4696640at2"/>
<dbReference type="Pfam" id="PF11738">
    <property type="entry name" value="DUF3298"/>
    <property type="match status" value="1"/>
</dbReference>
<comment type="caution">
    <text evidence="4">The sequence shown here is derived from an EMBL/GenBank/DDBJ whole genome shotgun (WGS) entry which is preliminary data.</text>
</comment>
<organism evidence="4 5">
    <name type="scientific">Mycobacterium colombiense</name>
    <dbReference type="NCBI Taxonomy" id="339268"/>
    <lineage>
        <taxon>Bacteria</taxon>
        <taxon>Bacillati</taxon>
        <taxon>Actinomycetota</taxon>
        <taxon>Actinomycetes</taxon>
        <taxon>Mycobacteriales</taxon>
        <taxon>Mycobacteriaceae</taxon>
        <taxon>Mycobacterium</taxon>
        <taxon>Mycobacterium avium complex (MAC)</taxon>
    </lineage>
</organism>
<reference evidence="4 5" key="1">
    <citation type="submission" date="2018-06" db="EMBL/GenBank/DDBJ databases">
        <title>NTM in soil in Japan.</title>
        <authorList>
            <person name="Ohya K."/>
        </authorList>
    </citation>
    <scope>NUCLEOTIDE SEQUENCE [LARGE SCALE GENOMIC DNA]</scope>
    <source>
        <strain evidence="4 5">GF28</strain>
    </source>
</reference>
<feature type="domain" description="DUF3298" evidence="3">
    <location>
        <begin position="161"/>
        <end position="257"/>
    </location>
</feature>
<protein>
    <submittedName>
        <fullName evidence="4">DUF3298 domain-containing protein</fullName>
    </submittedName>
</protein>
<dbReference type="InterPro" id="IPR037126">
    <property type="entry name" value="PdaC/RsiV-like_sf"/>
</dbReference>
<feature type="compositionally biased region" description="Low complexity" evidence="1">
    <location>
        <begin position="176"/>
        <end position="198"/>
    </location>
</feature>
<keyword evidence="2" id="KW-0732">Signal</keyword>
<dbReference type="InterPro" id="IPR021729">
    <property type="entry name" value="DUF3298"/>
</dbReference>
<dbReference type="EMBL" id="QMEV01000068">
    <property type="protein sequence ID" value="RAV05869.1"/>
    <property type="molecule type" value="Genomic_DNA"/>
</dbReference>
<proteinExistence type="predicted"/>
<evidence type="ECO:0000313" key="4">
    <source>
        <dbReference type="EMBL" id="RAV05869.1"/>
    </source>
</evidence>
<feature type="signal peptide" evidence="2">
    <location>
        <begin position="1"/>
        <end position="24"/>
    </location>
</feature>
<gene>
    <name evidence="4" type="ORF">DQP57_21945</name>
</gene>
<dbReference type="Proteomes" id="UP000250915">
    <property type="component" value="Unassembled WGS sequence"/>
</dbReference>
<evidence type="ECO:0000313" key="5">
    <source>
        <dbReference type="Proteomes" id="UP000250915"/>
    </source>
</evidence>
<feature type="region of interest" description="Disordered" evidence="1">
    <location>
        <begin position="175"/>
        <end position="207"/>
    </location>
</feature>
<accession>A0A329LCJ0</accession>
<dbReference type="Gene3D" id="3.30.565.40">
    <property type="entry name" value="Fervidobacterium nodosum Rt17-B1 like"/>
    <property type="match status" value="1"/>
</dbReference>
<dbReference type="AlphaFoldDB" id="A0A329LCJ0"/>
<feature type="chain" id="PRO_5016454021" evidence="2">
    <location>
        <begin position="25"/>
        <end position="264"/>
    </location>
</feature>
<evidence type="ECO:0000256" key="1">
    <source>
        <dbReference type="SAM" id="MobiDB-lite"/>
    </source>
</evidence>